<dbReference type="Proteomes" id="UP000276133">
    <property type="component" value="Unassembled WGS sequence"/>
</dbReference>
<accession>A0A3M7R9Z8</accession>
<dbReference type="EMBL" id="REGN01003924">
    <property type="protein sequence ID" value="RNA20078.1"/>
    <property type="molecule type" value="Genomic_DNA"/>
</dbReference>
<dbReference type="GO" id="GO:0005737">
    <property type="term" value="C:cytoplasm"/>
    <property type="evidence" value="ECO:0007669"/>
    <property type="project" value="TreeGrafter"/>
</dbReference>
<dbReference type="SUPFAM" id="SSF50729">
    <property type="entry name" value="PH domain-like"/>
    <property type="match status" value="1"/>
</dbReference>
<name>A0A3M7R9Z8_BRAPC</name>
<evidence type="ECO:0000259" key="2">
    <source>
        <dbReference type="PROSITE" id="PS01179"/>
    </source>
</evidence>
<organism evidence="3 4">
    <name type="scientific">Brachionus plicatilis</name>
    <name type="common">Marine rotifer</name>
    <name type="synonym">Brachionus muelleri</name>
    <dbReference type="NCBI Taxonomy" id="10195"/>
    <lineage>
        <taxon>Eukaryota</taxon>
        <taxon>Metazoa</taxon>
        <taxon>Spiralia</taxon>
        <taxon>Gnathifera</taxon>
        <taxon>Rotifera</taxon>
        <taxon>Eurotatoria</taxon>
        <taxon>Monogononta</taxon>
        <taxon>Pseudotrocha</taxon>
        <taxon>Ploima</taxon>
        <taxon>Brachionidae</taxon>
        <taxon>Brachionus</taxon>
    </lineage>
</organism>
<feature type="region of interest" description="Disordered" evidence="1">
    <location>
        <begin position="1"/>
        <end position="34"/>
    </location>
</feature>
<feature type="region of interest" description="Disordered" evidence="1">
    <location>
        <begin position="174"/>
        <end position="237"/>
    </location>
</feature>
<evidence type="ECO:0000256" key="1">
    <source>
        <dbReference type="SAM" id="MobiDB-lite"/>
    </source>
</evidence>
<dbReference type="InterPro" id="IPR006020">
    <property type="entry name" value="PTB/PI_dom"/>
</dbReference>
<evidence type="ECO:0000313" key="4">
    <source>
        <dbReference type="Proteomes" id="UP000276133"/>
    </source>
</evidence>
<dbReference type="OrthoDB" id="10069833at2759"/>
<sequence length="394" mass="44480">MSTPGENETPILSNDNANESEPKKPKPAKKLSVSNDPERFKHGVLVRGKFIGVEDVKKENGDDVCQTAMIKLKAVVLAKKEHKQRICVKINLEGLEILDEKTNQLIFKHSVNSISYIARDTTDPRAIGYIYKNSPNNFQYFAIKTERQAQELFNNLKDLFEVVLMMRIAEKKKNEEKTIEPKEAEISPDEKNPEPLKENELKAQSESTAPETKAPETKAPSSDNLLDFPSNNFHDSWQENSDALFSQSEPSKQPSAELFDVFDNSVQNQTSANDDASSKNNNENSQNDKYNSLLNELSNLSTSPEQRNPLVSYTQPLNSPLSHNGAQNLSPYQQPPQFSIPYQNPFGTFNMYPNQAQMVNRPPPEIPNQAKLNIPQTFNPNATNSNNQNNLFPW</sequence>
<dbReference type="Pfam" id="PF00640">
    <property type="entry name" value="PID"/>
    <property type="match status" value="1"/>
</dbReference>
<dbReference type="STRING" id="10195.A0A3M7R9Z8"/>
<dbReference type="PANTHER" id="PTHR47695">
    <property type="entry name" value="PID DOMAIN-CONTAINING PROTEIN"/>
    <property type="match status" value="1"/>
</dbReference>
<feature type="domain" description="PID" evidence="2">
    <location>
        <begin position="49"/>
        <end position="183"/>
    </location>
</feature>
<dbReference type="PANTHER" id="PTHR47695:SF3">
    <property type="entry name" value="PID DOMAIN-CONTAINING PROTEIN"/>
    <property type="match status" value="1"/>
</dbReference>
<keyword evidence="4" id="KW-1185">Reference proteome</keyword>
<dbReference type="PROSITE" id="PS01179">
    <property type="entry name" value="PID"/>
    <property type="match status" value="1"/>
</dbReference>
<dbReference type="Gene3D" id="2.30.29.30">
    <property type="entry name" value="Pleckstrin-homology domain (PH domain)/Phosphotyrosine-binding domain (PTB)"/>
    <property type="match status" value="1"/>
</dbReference>
<proteinExistence type="predicted"/>
<comment type="caution">
    <text evidence="3">The sequence shown here is derived from an EMBL/GenBank/DDBJ whole genome shotgun (WGS) entry which is preliminary data.</text>
</comment>
<feature type="compositionally biased region" description="Polar residues" evidence="1">
    <location>
        <begin position="219"/>
        <end position="237"/>
    </location>
</feature>
<feature type="compositionally biased region" description="Polar residues" evidence="1">
    <location>
        <begin position="1"/>
        <end position="19"/>
    </location>
</feature>
<evidence type="ECO:0000313" key="3">
    <source>
        <dbReference type="EMBL" id="RNA20078.1"/>
    </source>
</evidence>
<protein>
    <submittedName>
        <fullName evidence="3">Disabled-like protein</fullName>
    </submittedName>
</protein>
<gene>
    <name evidence="3" type="ORF">BpHYR1_036081</name>
</gene>
<reference evidence="3 4" key="1">
    <citation type="journal article" date="2018" name="Sci. Rep.">
        <title>Genomic signatures of local adaptation to the degree of environmental predictability in rotifers.</title>
        <authorList>
            <person name="Franch-Gras L."/>
            <person name="Hahn C."/>
            <person name="Garcia-Roger E.M."/>
            <person name="Carmona M.J."/>
            <person name="Serra M."/>
            <person name="Gomez A."/>
        </authorList>
    </citation>
    <scope>NUCLEOTIDE SEQUENCE [LARGE SCALE GENOMIC DNA]</scope>
    <source>
        <strain evidence="3">HYR1</strain>
    </source>
</reference>
<feature type="compositionally biased region" description="Low complexity" evidence="1">
    <location>
        <begin position="271"/>
        <end position="303"/>
    </location>
</feature>
<feature type="compositionally biased region" description="Polar residues" evidence="1">
    <location>
        <begin position="304"/>
        <end position="333"/>
    </location>
</feature>
<dbReference type="AlphaFoldDB" id="A0A3M7R9Z8"/>
<feature type="compositionally biased region" description="Basic and acidic residues" evidence="1">
    <location>
        <begin position="174"/>
        <end position="203"/>
    </location>
</feature>
<feature type="region of interest" description="Disordered" evidence="1">
    <location>
        <begin position="268"/>
        <end position="333"/>
    </location>
</feature>
<dbReference type="InterPro" id="IPR011993">
    <property type="entry name" value="PH-like_dom_sf"/>
</dbReference>
<dbReference type="SMART" id="SM00462">
    <property type="entry name" value="PTB"/>
    <property type="match status" value="1"/>
</dbReference>